<feature type="region of interest" description="Disordered" evidence="1">
    <location>
        <begin position="1"/>
        <end position="26"/>
    </location>
</feature>
<feature type="compositionally biased region" description="Polar residues" evidence="1">
    <location>
        <begin position="470"/>
        <end position="493"/>
    </location>
</feature>
<dbReference type="AlphaFoldDB" id="A0A3B4UYG3"/>
<dbReference type="OMA" id="APIEVWI"/>
<dbReference type="Ensembl" id="ENSSDUT00000023750.1">
    <property type="protein sequence ID" value="ENSSDUP00000023317.1"/>
    <property type="gene ID" value="ENSSDUG00000016949.1"/>
</dbReference>
<dbReference type="PANTHER" id="PTHR15132:SF1">
    <property type="entry name" value="SNRNA-ACTIVATING PROTEIN COMPLEX SUBUNIT 2"/>
    <property type="match status" value="1"/>
</dbReference>
<dbReference type="Pfam" id="PF11035">
    <property type="entry name" value="SNAPC2"/>
    <property type="match status" value="1"/>
</dbReference>
<keyword evidence="3" id="KW-1185">Reference proteome</keyword>
<reference evidence="2" key="2">
    <citation type="submission" date="2025-09" db="UniProtKB">
        <authorList>
            <consortium name="Ensembl"/>
        </authorList>
    </citation>
    <scope>IDENTIFICATION</scope>
</reference>
<name>A0A3B4UYG3_SERDU</name>
<dbReference type="GO" id="GO:0016251">
    <property type="term" value="F:RNA polymerase II general transcription initiation factor activity"/>
    <property type="evidence" value="ECO:0007669"/>
    <property type="project" value="InterPro"/>
</dbReference>
<feature type="region of interest" description="Disordered" evidence="1">
    <location>
        <begin position="138"/>
        <end position="362"/>
    </location>
</feature>
<dbReference type="InterPro" id="IPR021281">
    <property type="entry name" value="SNAPC2"/>
</dbReference>
<dbReference type="GO" id="GO:0009301">
    <property type="term" value="P:snRNA transcription"/>
    <property type="evidence" value="ECO:0007669"/>
    <property type="project" value="InterPro"/>
</dbReference>
<feature type="compositionally biased region" description="Low complexity" evidence="1">
    <location>
        <begin position="224"/>
        <end position="238"/>
    </location>
</feature>
<reference evidence="2" key="1">
    <citation type="submission" date="2025-08" db="UniProtKB">
        <authorList>
            <consortium name="Ensembl"/>
        </authorList>
    </citation>
    <scope>IDENTIFICATION</scope>
</reference>
<sequence>MKPPPRTRKIPERNLMPDPVRTPSGKLTCKWKKLEKKKLLDALRRLSKTAGSRGDIDYTFLRKQVPNRSIEEIQAVVDSLKNKVISSVSLKLKKKRLEEEKTRKPIDVWIHMASSLAGTLEEQITGAFSQMMIVSSTEPSTLKNCDPPQVHRPPTDRDRPVGRTIPFRPVPGMPVQGKHPGTNPTRPLLVLKTPAPTIGPAKRPPALSRVVRVPNSTVPPPQQQPSTTSESSPAAPSNQPGAAEIPAASPTAPKPEIPASGQSTLSPGSAAVVDTPSVSSIQTTQQHPSTSTPASTSTSTSTPAPTSTSTSASTVKSTVSHTPVSPSATSLTPLPSAAQFSVPSSSSSTSTTHPLPPLSGPAAEVHARFGRTSKFATKDSPRTLGVKCIVDFERIYRYLSAIHKPTDECHLTPMESAIMLDLLMSLPEELPLLDCKNLHKHLVQVYQSLSSPADSQLARELFKNLKGGPSAQSEGPSGPDSTTPEGQQSSDRTGGSEVVDSGGRKLQPEAESQSSQSNNTSSQSGNGDVMGPCPPLNPFMVPLKLLMRR</sequence>
<feature type="compositionally biased region" description="Low complexity" evidence="1">
    <location>
        <begin position="279"/>
        <end position="353"/>
    </location>
</feature>
<proteinExistence type="predicted"/>
<protein>
    <submittedName>
        <fullName evidence="2">Small nuclear RNA activating complex polypeptide 2</fullName>
    </submittedName>
</protein>
<evidence type="ECO:0000313" key="2">
    <source>
        <dbReference type="Ensembl" id="ENSSDUP00000023317.1"/>
    </source>
</evidence>
<dbReference type="Proteomes" id="UP000261420">
    <property type="component" value="Unplaced"/>
</dbReference>
<feature type="region of interest" description="Disordered" evidence="1">
    <location>
        <begin position="466"/>
        <end position="549"/>
    </location>
</feature>
<dbReference type="PANTHER" id="PTHR15132">
    <property type="entry name" value="SNRNA-ACTIVATING PROTEIN COMPLEX SUBUNIT 2"/>
    <property type="match status" value="1"/>
</dbReference>
<organism evidence="2 3">
    <name type="scientific">Seriola dumerili</name>
    <name type="common">Greater amberjack</name>
    <name type="synonym">Caranx dumerili</name>
    <dbReference type="NCBI Taxonomy" id="41447"/>
    <lineage>
        <taxon>Eukaryota</taxon>
        <taxon>Metazoa</taxon>
        <taxon>Chordata</taxon>
        <taxon>Craniata</taxon>
        <taxon>Vertebrata</taxon>
        <taxon>Euteleostomi</taxon>
        <taxon>Actinopterygii</taxon>
        <taxon>Neopterygii</taxon>
        <taxon>Teleostei</taxon>
        <taxon>Neoteleostei</taxon>
        <taxon>Acanthomorphata</taxon>
        <taxon>Carangaria</taxon>
        <taxon>Carangiformes</taxon>
        <taxon>Carangidae</taxon>
        <taxon>Seriola</taxon>
    </lineage>
</organism>
<accession>A0A3B4UYG3</accession>
<evidence type="ECO:0000256" key="1">
    <source>
        <dbReference type="SAM" id="MobiDB-lite"/>
    </source>
</evidence>
<dbReference type="GO" id="GO:0016604">
    <property type="term" value="C:nuclear body"/>
    <property type="evidence" value="ECO:0007669"/>
    <property type="project" value="TreeGrafter"/>
</dbReference>
<evidence type="ECO:0000313" key="3">
    <source>
        <dbReference type="Proteomes" id="UP000261420"/>
    </source>
</evidence>
<feature type="compositionally biased region" description="Low complexity" evidence="1">
    <location>
        <begin position="512"/>
        <end position="527"/>
    </location>
</feature>
<dbReference type="GeneTree" id="ENSGT00390000017407"/>